<sequence length="225" mass="24824">MADDPQILIDRFLALAGAETETETSRAVRLVKKYFGTLDESRTGYLGARFETFAGGGLQEPNVLTLEDLLSVELLSVSIPVHAKLAILGELSADISACLEELPSDLAFENLSGEQFHALLGDDNSPASRLWKLLRGQSRVGQTKTSKLMARKRPALVPIYDSVVREQAGLAHQSRDHWIVWREAFSGNREFTTAIANVRAESGQSQLSLLRTLDIVLWMDATTKK</sequence>
<dbReference type="InterPro" id="IPR046275">
    <property type="entry name" value="DUF6308"/>
</dbReference>
<dbReference type="Proteomes" id="UP000642819">
    <property type="component" value="Unassembled WGS sequence"/>
</dbReference>
<accession>A0ABQ3GJ18</accession>
<name>A0ABQ3GJ18_9MICC</name>
<comment type="caution">
    <text evidence="1">The sequence shown here is derived from an EMBL/GenBank/DDBJ whole genome shotgun (WGS) entry which is preliminary data.</text>
</comment>
<dbReference type="Pfam" id="PF19827">
    <property type="entry name" value="DUF6308"/>
    <property type="match status" value="1"/>
</dbReference>
<dbReference type="EMBL" id="BMXK01000006">
    <property type="protein sequence ID" value="GHD06235.1"/>
    <property type="molecule type" value="Genomic_DNA"/>
</dbReference>
<keyword evidence="2" id="KW-1185">Reference proteome</keyword>
<gene>
    <name evidence="1" type="ORF">GCM10008096_15980</name>
</gene>
<dbReference type="RefSeq" id="WP_189349625.1">
    <property type="nucleotide sequence ID" value="NZ_BMXK01000006.1"/>
</dbReference>
<protein>
    <submittedName>
        <fullName evidence="1">Uncharacterized protein</fullName>
    </submittedName>
</protein>
<evidence type="ECO:0000313" key="2">
    <source>
        <dbReference type="Proteomes" id="UP000642819"/>
    </source>
</evidence>
<organism evidence="1 2">
    <name type="scientific">Zhihengliuella salsuginis</name>
    <dbReference type="NCBI Taxonomy" id="578222"/>
    <lineage>
        <taxon>Bacteria</taxon>
        <taxon>Bacillati</taxon>
        <taxon>Actinomycetota</taxon>
        <taxon>Actinomycetes</taxon>
        <taxon>Micrococcales</taxon>
        <taxon>Micrococcaceae</taxon>
        <taxon>Zhihengliuella</taxon>
    </lineage>
</organism>
<proteinExistence type="predicted"/>
<reference evidence="2" key="1">
    <citation type="journal article" date="2019" name="Int. J. Syst. Evol. Microbiol.">
        <title>The Global Catalogue of Microorganisms (GCM) 10K type strain sequencing project: providing services to taxonomists for standard genome sequencing and annotation.</title>
        <authorList>
            <consortium name="The Broad Institute Genomics Platform"/>
            <consortium name="The Broad Institute Genome Sequencing Center for Infectious Disease"/>
            <person name="Wu L."/>
            <person name="Ma J."/>
        </authorList>
    </citation>
    <scope>NUCLEOTIDE SEQUENCE [LARGE SCALE GENOMIC DNA]</scope>
    <source>
        <strain evidence="2">KCTC 19466</strain>
    </source>
</reference>
<evidence type="ECO:0000313" key="1">
    <source>
        <dbReference type="EMBL" id="GHD06235.1"/>
    </source>
</evidence>